<proteinExistence type="predicted"/>
<comment type="caution">
    <text evidence="1">The sequence shown here is derived from an EMBL/GenBank/DDBJ whole genome shotgun (WGS) entry which is preliminary data.</text>
</comment>
<organism evidence="1 2">
    <name type="scientific">Ruminococcus hominis</name>
    <dbReference type="NCBI Taxonomy" id="2763065"/>
    <lineage>
        <taxon>Bacteria</taxon>
        <taxon>Bacillati</taxon>
        <taxon>Bacillota</taxon>
        <taxon>Clostridia</taxon>
        <taxon>Eubacteriales</taxon>
        <taxon>Oscillospiraceae</taxon>
        <taxon>Ruminococcus</taxon>
    </lineage>
</organism>
<evidence type="ECO:0000313" key="2">
    <source>
        <dbReference type="Proteomes" id="UP000631576"/>
    </source>
</evidence>
<dbReference type="Proteomes" id="UP000631576">
    <property type="component" value="Unassembled WGS sequence"/>
</dbReference>
<dbReference type="EMBL" id="JACOPE010000001">
    <property type="protein sequence ID" value="MBC5682843.1"/>
    <property type="molecule type" value="Genomic_DNA"/>
</dbReference>
<name>A0ABR7G5Y5_9FIRM</name>
<reference evidence="1 2" key="1">
    <citation type="submission" date="2020-08" db="EMBL/GenBank/DDBJ databases">
        <title>Genome public.</title>
        <authorList>
            <person name="Liu C."/>
            <person name="Sun Q."/>
        </authorList>
    </citation>
    <scope>NUCLEOTIDE SEQUENCE [LARGE SCALE GENOMIC DNA]</scope>
    <source>
        <strain evidence="1 2">NSJ-13</strain>
    </source>
</reference>
<keyword evidence="2" id="KW-1185">Reference proteome</keyword>
<sequence length="225" mass="25970">MESSQDLFADNSLDELISFESQLYDDMTFAICHPVGKKIFEIIKEWKNFISFDADTYYHARRIETGQALLLDQEMLKAPLNISSHGRYNAIGKSCYYIAETRAGALAKITKHCGEKKISLQVVGLQPVKKERIIDLSGEVKGNNRFIEHLRFIVENEEEKIVKKYLLPNFVASCCKKIGIEGIKYRSTGYNCCVLWKDDYFEFVEGSRKIIANERVYTRDILKKN</sequence>
<protein>
    <submittedName>
        <fullName evidence="1">RES domain-containing protein</fullName>
    </submittedName>
</protein>
<dbReference type="RefSeq" id="WP_186864680.1">
    <property type="nucleotide sequence ID" value="NZ_JACOPE010000001.1"/>
</dbReference>
<evidence type="ECO:0000313" key="1">
    <source>
        <dbReference type="EMBL" id="MBC5682843.1"/>
    </source>
</evidence>
<accession>A0ABR7G5Y5</accession>
<gene>
    <name evidence="1" type="ORF">H8S40_04545</name>
</gene>